<evidence type="ECO:0000313" key="3">
    <source>
        <dbReference type="Proteomes" id="UP000037122"/>
    </source>
</evidence>
<dbReference type="VEuPathDB" id="FungiDB:QG37_04450"/>
<reference evidence="3" key="1">
    <citation type="journal article" date="2015" name="BMC Genomics">
        <title>Draft genome of a commonly misdiagnosed multidrug resistant pathogen Candida auris.</title>
        <authorList>
            <person name="Chatterjee S."/>
            <person name="Alampalli S.V."/>
            <person name="Nageshan R.K."/>
            <person name="Chettiar S.T."/>
            <person name="Joshi S."/>
            <person name="Tatu U.S."/>
        </authorList>
    </citation>
    <scope>NUCLEOTIDE SEQUENCE [LARGE SCALE GENOMIC DNA]</scope>
    <source>
        <strain evidence="3">6684</strain>
    </source>
</reference>
<dbReference type="AlphaFoldDB" id="A0A0L0NX30"/>
<comment type="caution">
    <text evidence="2">The sequence shown here is derived from an EMBL/GenBank/DDBJ whole genome shotgun (WGS) entry which is preliminary data.</text>
</comment>
<dbReference type="Proteomes" id="UP000037122">
    <property type="component" value="Unassembled WGS sequence"/>
</dbReference>
<protein>
    <submittedName>
        <fullName evidence="2">Uncharacterized protein</fullName>
    </submittedName>
</protein>
<feature type="compositionally biased region" description="Basic and acidic residues" evidence="1">
    <location>
        <begin position="114"/>
        <end position="126"/>
    </location>
</feature>
<accession>A0A0L0NX30</accession>
<proteinExistence type="predicted"/>
<dbReference type="EMBL" id="LGST01000031">
    <property type="protein sequence ID" value="KND98554.1"/>
    <property type="molecule type" value="Genomic_DNA"/>
</dbReference>
<evidence type="ECO:0000256" key="1">
    <source>
        <dbReference type="SAM" id="MobiDB-lite"/>
    </source>
</evidence>
<name>A0A0L0NX30_CANAR</name>
<sequence>MDHLVSSISGQQSLLPALDVALNIECREQHGQRSQVGHIDHERHRLLSIVDTVVVRVAQGVVVPHKSVEHGQGAAKHKLADLERGEYSFGYHWHPHSDTAQGEVEIHQRVDKRVEHHKNPDGRRPVSDAAPHTHHGARMVVALQKRRGLPLEQDDDGVDDLVEFQHVEPPAENGQVLRHEVLVENSVFHVTHGVHEIREPALGVVPQRHGGHRFAKALEHADKRPHRVDAKKHVVQEHEQLEQGRFCYVERSGRQALELGLGEFFILQVGFLLLPGDH</sequence>
<gene>
    <name evidence="2" type="ORF">QG37_04450</name>
</gene>
<organism evidence="2 3">
    <name type="scientific">Candidozyma auris</name>
    <name type="common">Yeast</name>
    <name type="synonym">Candida auris</name>
    <dbReference type="NCBI Taxonomy" id="498019"/>
    <lineage>
        <taxon>Eukaryota</taxon>
        <taxon>Fungi</taxon>
        <taxon>Dikarya</taxon>
        <taxon>Ascomycota</taxon>
        <taxon>Saccharomycotina</taxon>
        <taxon>Pichiomycetes</taxon>
        <taxon>Metschnikowiaceae</taxon>
        <taxon>Candidozyma</taxon>
    </lineage>
</organism>
<feature type="region of interest" description="Disordered" evidence="1">
    <location>
        <begin position="114"/>
        <end position="133"/>
    </location>
</feature>
<evidence type="ECO:0000313" key="2">
    <source>
        <dbReference type="EMBL" id="KND98554.1"/>
    </source>
</evidence>